<reference evidence="2 3" key="1">
    <citation type="submission" date="2024-09" db="EMBL/GenBank/DDBJ databases">
        <title>A chromosome-level genome assembly of Gray's grenadier anchovy, Coilia grayii.</title>
        <authorList>
            <person name="Fu Z."/>
        </authorList>
    </citation>
    <scope>NUCLEOTIDE SEQUENCE [LARGE SCALE GENOMIC DNA]</scope>
    <source>
        <strain evidence="2">G4</strain>
        <tissue evidence="2">Muscle</tissue>
    </source>
</reference>
<proteinExistence type="predicted"/>
<comment type="caution">
    <text evidence="2">The sequence shown here is derived from an EMBL/GenBank/DDBJ whole genome shotgun (WGS) entry which is preliminary data.</text>
</comment>
<feature type="compositionally biased region" description="Basic and acidic residues" evidence="1">
    <location>
        <begin position="36"/>
        <end position="47"/>
    </location>
</feature>
<sequence length="262" mass="31280">MPRKVRKQKVKRHPTDRQDKAKETTQKRKKKKRRKEGWSDKEEDKQVKPSTASPLVYDPEAVLQELLLRHPHGPVDGEESLEELRSQLFERQKLHAKYHSITTRTCVSKKICRFELPMDLRELETLSPQTYLKKYCRVCRRRRNVYIKIFTKFDHRQKMLLSFKEMEQALNDLYMGNIDSKQFQWLMDLCDIQRQTDIDCDLFCSVCALSERVLYADFVMDDMDDDDTRQKELLEVADFCSLLAKLYCHDISPELTRLLLKL</sequence>
<evidence type="ECO:0000313" key="2">
    <source>
        <dbReference type="EMBL" id="KAL2096094.1"/>
    </source>
</evidence>
<feature type="region of interest" description="Disordered" evidence="1">
    <location>
        <begin position="1"/>
        <end position="54"/>
    </location>
</feature>
<name>A0ABD1KAH5_9TELE</name>
<protein>
    <submittedName>
        <fullName evidence="2">Uncharacterized protein</fullName>
    </submittedName>
</protein>
<dbReference type="EMBL" id="JBHFQA010000007">
    <property type="protein sequence ID" value="KAL2096094.1"/>
    <property type="molecule type" value="Genomic_DNA"/>
</dbReference>
<keyword evidence="3" id="KW-1185">Reference proteome</keyword>
<dbReference type="PANTHER" id="PTHR36696:SF1">
    <property type="entry name" value="EF-HAND DOMAIN-CONTAINING PROTEIN"/>
    <property type="match status" value="1"/>
</dbReference>
<dbReference type="InterPro" id="IPR011992">
    <property type="entry name" value="EF-hand-dom_pair"/>
</dbReference>
<evidence type="ECO:0000256" key="1">
    <source>
        <dbReference type="SAM" id="MobiDB-lite"/>
    </source>
</evidence>
<dbReference type="PANTHER" id="PTHR36696">
    <property type="entry name" value="AGAP012002-PA"/>
    <property type="match status" value="1"/>
</dbReference>
<evidence type="ECO:0000313" key="3">
    <source>
        <dbReference type="Proteomes" id="UP001591681"/>
    </source>
</evidence>
<dbReference type="SUPFAM" id="SSF47473">
    <property type="entry name" value="EF-hand"/>
    <property type="match status" value="1"/>
</dbReference>
<dbReference type="Gene3D" id="1.10.238.10">
    <property type="entry name" value="EF-hand"/>
    <property type="match status" value="1"/>
</dbReference>
<dbReference type="AlphaFoldDB" id="A0ABD1KAH5"/>
<dbReference type="Proteomes" id="UP001591681">
    <property type="component" value="Unassembled WGS sequence"/>
</dbReference>
<gene>
    <name evidence="2" type="ORF">ACEWY4_008242</name>
</gene>
<accession>A0ABD1KAH5</accession>
<organism evidence="2 3">
    <name type="scientific">Coilia grayii</name>
    <name type="common">Gray's grenadier anchovy</name>
    <dbReference type="NCBI Taxonomy" id="363190"/>
    <lineage>
        <taxon>Eukaryota</taxon>
        <taxon>Metazoa</taxon>
        <taxon>Chordata</taxon>
        <taxon>Craniata</taxon>
        <taxon>Vertebrata</taxon>
        <taxon>Euteleostomi</taxon>
        <taxon>Actinopterygii</taxon>
        <taxon>Neopterygii</taxon>
        <taxon>Teleostei</taxon>
        <taxon>Clupei</taxon>
        <taxon>Clupeiformes</taxon>
        <taxon>Clupeoidei</taxon>
        <taxon>Engraulidae</taxon>
        <taxon>Coilinae</taxon>
        <taxon>Coilia</taxon>
    </lineage>
</organism>
<feature type="compositionally biased region" description="Basic and acidic residues" evidence="1">
    <location>
        <begin position="13"/>
        <end position="26"/>
    </location>
</feature>
<feature type="compositionally biased region" description="Basic residues" evidence="1">
    <location>
        <begin position="1"/>
        <end position="12"/>
    </location>
</feature>